<dbReference type="CDD" id="cd18186">
    <property type="entry name" value="BTB_POZ_ZBTB_KLHL-like"/>
    <property type="match status" value="1"/>
</dbReference>
<dbReference type="EMBL" id="KQ964254">
    <property type="protein sequence ID" value="KXJ89904.1"/>
    <property type="molecule type" value="Genomic_DNA"/>
</dbReference>
<dbReference type="SUPFAM" id="SSF54695">
    <property type="entry name" value="POZ domain"/>
    <property type="match status" value="1"/>
</dbReference>
<dbReference type="OrthoDB" id="5275938at2759"/>
<evidence type="ECO:0000256" key="1">
    <source>
        <dbReference type="SAM" id="MobiDB-lite"/>
    </source>
</evidence>
<dbReference type="Gene3D" id="3.30.710.10">
    <property type="entry name" value="Potassium Channel Kv1.1, Chain A"/>
    <property type="match status" value="1"/>
</dbReference>
<organism evidence="3 4">
    <name type="scientific">Microdochium bolleyi</name>
    <dbReference type="NCBI Taxonomy" id="196109"/>
    <lineage>
        <taxon>Eukaryota</taxon>
        <taxon>Fungi</taxon>
        <taxon>Dikarya</taxon>
        <taxon>Ascomycota</taxon>
        <taxon>Pezizomycotina</taxon>
        <taxon>Sordariomycetes</taxon>
        <taxon>Xylariomycetidae</taxon>
        <taxon>Xylariales</taxon>
        <taxon>Microdochiaceae</taxon>
        <taxon>Microdochium</taxon>
    </lineage>
</organism>
<feature type="region of interest" description="Disordered" evidence="1">
    <location>
        <begin position="473"/>
        <end position="497"/>
    </location>
</feature>
<evidence type="ECO:0000313" key="3">
    <source>
        <dbReference type="EMBL" id="KXJ89904.1"/>
    </source>
</evidence>
<gene>
    <name evidence="3" type="ORF">Micbo1qcDRAFT_206174</name>
</gene>
<keyword evidence="4" id="KW-1185">Reference proteome</keyword>
<accession>A0A136IYF0</accession>
<dbReference type="InterPro" id="IPR011333">
    <property type="entry name" value="SKP1/BTB/POZ_sf"/>
</dbReference>
<dbReference type="SMART" id="SM00225">
    <property type="entry name" value="BTB"/>
    <property type="match status" value="1"/>
</dbReference>
<protein>
    <recommendedName>
        <fullName evidence="2">BTB domain-containing protein</fullName>
    </recommendedName>
</protein>
<reference evidence="4" key="1">
    <citation type="submission" date="2016-02" db="EMBL/GenBank/DDBJ databases">
        <title>Draft genome sequence of Microdochium bolleyi, a fungal endophyte of beachgrass.</title>
        <authorList>
            <consortium name="DOE Joint Genome Institute"/>
            <person name="David A.S."/>
            <person name="May G."/>
            <person name="Haridas S."/>
            <person name="Lim J."/>
            <person name="Wang M."/>
            <person name="Labutti K."/>
            <person name="Lipzen A."/>
            <person name="Barry K."/>
            <person name="Grigoriev I.V."/>
        </authorList>
    </citation>
    <scope>NUCLEOTIDE SEQUENCE [LARGE SCALE GENOMIC DNA]</scope>
    <source>
        <strain evidence="4">J235TASD1</strain>
    </source>
</reference>
<evidence type="ECO:0000259" key="2">
    <source>
        <dbReference type="PROSITE" id="PS50097"/>
    </source>
</evidence>
<proteinExistence type="predicted"/>
<dbReference type="InterPro" id="IPR000210">
    <property type="entry name" value="BTB/POZ_dom"/>
</dbReference>
<dbReference type="Pfam" id="PF00651">
    <property type="entry name" value="BTB"/>
    <property type="match status" value="1"/>
</dbReference>
<sequence>MALSYVGIPVAQNGNAFQAPQVRPRLGISFTAVMEGVMGDILINDNYSNAKISYNEQFALAGAYPDLRVYNNGRSVETGVLSRPNERPVLYSDNPDVILRVGQSPHRAFHVNSQTLLASTPSRYFENLLTGPYVERKPDHGQWTVSLPDLNPDAMEFLLSVVHGDMNVFARPPTRELVELVLDAGHYLDMANTLGDIKFKWRLRTCMRPLDDLMAFEALAVLGAPLNCIRARFAELAELVNHASTTLAPRAQPPNGAVIGVGESLPADDGRLHMQDGRMLIDNPDHDPHGLFDLLKSTCVGLHRRKHAAIKAICNASRAQYATFIDIPANDRRNRNDACVAGTKGTARKLYRTLCHRTQLGGFYEELKRWGIADAAAFFDHNTYQAGTVDQCAAALLRFHPDGLGMVMPFHEGCDRAPLVHEEILAAQDSWHEAVAEAIAPQLPDSLLEDRRPWAEFWTDHAWTGEDVAVENPVNDGQDVEMGDAAGADNVDPTGSA</sequence>
<dbReference type="InParanoid" id="A0A136IYF0"/>
<dbReference type="Proteomes" id="UP000070501">
    <property type="component" value="Unassembled WGS sequence"/>
</dbReference>
<name>A0A136IYF0_9PEZI</name>
<dbReference type="STRING" id="196109.A0A136IYF0"/>
<feature type="domain" description="BTB" evidence="2">
    <location>
        <begin position="95"/>
        <end position="163"/>
    </location>
</feature>
<evidence type="ECO:0000313" key="4">
    <source>
        <dbReference type="Proteomes" id="UP000070501"/>
    </source>
</evidence>
<dbReference type="AlphaFoldDB" id="A0A136IYF0"/>
<dbReference type="PROSITE" id="PS50097">
    <property type="entry name" value="BTB"/>
    <property type="match status" value="1"/>
</dbReference>